<feature type="coiled-coil region" evidence="1">
    <location>
        <begin position="1023"/>
        <end position="1053"/>
    </location>
</feature>
<feature type="compositionally biased region" description="Low complexity" evidence="2">
    <location>
        <begin position="542"/>
        <end position="555"/>
    </location>
</feature>
<evidence type="ECO:0000313" key="4">
    <source>
        <dbReference type="EMBL" id="PWN32181.1"/>
    </source>
</evidence>
<dbReference type="OrthoDB" id="3365488at2759"/>
<feature type="compositionally biased region" description="Polar residues" evidence="2">
    <location>
        <begin position="277"/>
        <end position="291"/>
    </location>
</feature>
<feature type="compositionally biased region" description="Basic and acidic residues" evidence="2">
    <location>
        <begin position="43"/>
        <end position="52"/>
    </location>
</feature>
<evidence type="ECO:0000256" key="2">
    <source>
        <dbReference type="SAM" id="MobiDB-lite"/>
    </source>
</evidence>
<organism evidence="4 5">
    <name type="scientific">Meira miltonrushii</name>
    <dbReference type="NCBI Taxonomy" id="1280837"/>
    <lineage>
        <taxon>Eukaryota</taxon>
        <taxon>Fungi</taxon>
        <taxon>Dikarya</taxon>
        <taxon>Basidiomycota</taxon>
        <taxon>Ustilaginomycotina</taxon>
        <taxon>Exobasidiomycetes</taxon>
        <taxon>Exobasidiales</taxon>
        <taxon>Brachybasidiaceae</taxon>
        <taxon>Meira</taxon>
    </lineage>
</organism>
<dbReference type="RefSeq" id="XP_025352483.1">
    <property type="nucleotide sequence ID" value="XM_025503002.1"/>
</dbReference>
<feature type="compositionally biased region" description="Low complexity" evidence="2">
    <location>
        <begin position="115"/>
        <end position="128"/>
    </location>
</feature>
<evidence type="ECO:0000256" key="1">
    <source>
        <dbReference type="SAM" id="Coils"/>
    </source>
</evidence>
<dbReference type="InterPro" id="IPR007122">
    <property type="entry name" value="Villin/Gelsolin"/>
</dbReference>
<feature type="compositionally biased region" description="Polar residues" evidence="2">
    <location>
        <begin position="354"/>
        <end position="369"/>
    </location>
</feature>
<feature type="region of interest" description="Disordered" evidence="2">
    <location>
        <begin position="1"/>
        <end position="215"/>
    </location>
</feature>
<proteinExistence type="predicted"/>
<feature type="region of interest" description="Disordered" evidence="2">
    <location>
        <begin position="619"/>
        <end position="652"/>
    </location>
</feature>
<reference evidence="4 5" key="1">
    <citation type="journal article" date="2018" name="Mol. Biol. Evol.">
        <title>Broad Genomic Sampling Reveals a Smut Pathogenic Ancestry of the Fungal Clade Ustilaginomycotina.</title>
        <authorList>
            <person name="Kijpornyongpan T."/>
            <person name="Mondo S.J."/>
            <person name="Barry K."/>
            <person name="Sandor L."/>
            <person name="Lee J."/>
            <person name="Lipzen A."/>
            <person name="Pangilinan J."/>
            <person name="LaButti K."/>
            <person name="Hainaut M."/>
            <person name="Henrissat B."/>
            <person name="Grigoriev I.V."/>
            <person name="Spatafora J.W."/>
            <person name="Aime M.C."/>
        </authorList>
    </citation>
    <scope>NUCLEOTIDE SEQUENCE [LARGE SCALE GENOMIC DNA]</scope>
    <source>
        <strain evidence="4 5">MCA 3882</strain>
    </source>
</reference>
<feature type="compositionally biased region" description="Polar residues" evidence="2">
    <location>
        <begin position="256"/>
        <end position="269"/>
    </location>
</feature>
<dbReference type="Pfam" id="PF25480">
    <property type="entry name" value="DUF7904"/>
    <property type="match status" value="1"/>
</dbReference>
<gene>
    <name evidence="4" type="ORF">FA14DRAFT_85672</name>
</gene>
<sequence length="1070" mass="113943">MSTALSPNVTGGSGVGNHRSAFGVGAEGGGGNSGSTADELEEEVRRAREERLRRRNQLSGGGSLSSSSRQSPQLSASESPSPANPSSSLSGEETLRKLLGERGIKSPTLERSIASPSMQSSPVMQPKSNSLLDRYGGASGPTGVAKAGTQGQSVSLASFMGGKASGPRLGKLAGDGRNAPPEADLIDTSRHALPGLASGRPIPGQNTSSASGMGASPLANFLEARAASKTGSAGVAPQARSPSPVKLAESEVKRFSYTSPAEPQPTETKPLSPVRIPNSTQTENVKTQGQDLVSPRLHDASTSPFKPQDLHDAKTLDAPLKSASQSKAGSSALSPGSIVHSPTADALSRFPPVSQHSPAVSPSLPQEPNMSPAFMATQQNNERQPTESLTRLRSKRMVEQRVREAQERGQQESGASSPGHRSPAAEEGSAQSAKAFWSAGANQINAPQQARSLPIPGRMSNALPGLGGQHGGSGAPRNLYAVNRKTPEEEAAAFAQPVRLPGMGSAASPFAARKMTEEKDDDGEVSKPLQSLTAGRARPKKAFSASTTTRSSAPAPQYATSSIVTPQHEPSPKKEDLHLQTSNIHERKPQIRREDSASGPDSAAKIADSTAALEALLEGRSVKTPPPTSSKASVGSKQHVRPSGTLKIARSRSEWTKVDHSALLHSAPPIVRANPLNRKLVSLEVALIGSNGSTTSLKGQDAATLYETETQVITHRFKDSAMSAIITTNVYARVGRLSPIVTGSQGAEARKLMEIAQQNRVPVIDARQGRESLELAQVLGGTLITKEGSRNTGRDNSDSNTTTFQVRGVQGGLFIDQVDSLTSSLCSSLSVIVELMGDVFVWHGMGSVPAIREGALQYAKALSPQAKKIAQYEEGSEDELFWTCFDRATAYSNAWHHQFLPLLREDQLANRLYNLQVQGSIAKVTEQTPFSALDIKRDGVYLLQLPMELYILIGPDARSHRNAIGAMIEAASVLSRHIAQQRGSTIMTAPIHVLTFPSIVPREVRSAFRYWHDEHLNGKRWQRMQLRMNITEKREAVKQLEKVEHDVADLEDDLFLPVGVGLDDVKGIDV</sequence>
<feature type="compositionally biased region" description="Low complexity" evidence="2">
    <location>
        <begin position="64"/>
        <end position="90"/>
    </location>
</feature>
<feature type="compositionally biased region" description="Polar residues" evidence="2">
    <location>
        <begin position="376"/>
        <end position="391"/>
    </location>
</feature>
<feature type="domain" description="DUF7904" evidence="3">
    <location>
        <begin position="686"/>
        <end position="786"/>
    </location>
</feature>
<feature type="compositionally biased region" description="Gly residues" evidence="2">
    <location>
        <begin position="465"/>
        <end position="474"/>
    </location>
</feature>
<dbReference type="STRING" id="1280837.A0A316V6R2"/>
<dbReference type="Proteomes" id="UP000245771">
    <property type="component" value="Unassembled WGS sequence"/>
</dbReference>
<dbReference type="SUPFAM" id="SSF55753">
    <property type="entry name" value="Actin depolymerizing proteins"/>
    <property type="match status" value="1"/>
</dbReference>
<feature type="compositionally biased region" description="Low complexity" evidence="2">
    <location>
        <begin position="320"/>
        <end position="334"/>
    </location>
</feature>
<accession>A0A316V6R2</accession>
<protein>
    <recommendedName>
        <fullName evidence="3">DUF7904 domain-containing protein</fullName>
    </recommendedName>
</protein>
<dbReference type="GeneID" id="37024783"/>
<evidence type="ECO:0000259" key="3">
    <source>
        <dbReference type="Pfam" id="PF25480"/>
    </source>
</evidence>
<feature type="compositionally biased region" description="Basic and acidic residues" evidence="2">
    <location>
        <begin position="570"/>
        <end position="596"/>
    </location>
</feature>
<name>A0A316V6R2_9BASI</name>
<feature type="compositionally biased region" description="Polar residues" evidence="2">
    <location>
        <begin position="1"/>
        <end position="10"/>
    </location>
</feature>
<dbReference type="Gene3D" id="3.40.20.10">
    <property type="entry name" value="Severin"/>
    <property type="match status" value="1"/>
</dbReference>
<dbReference type="InterPro" id="IPR057226">
    <property type="entry name" value="DUF7904"/>
</dbReference>
<feature type="compositionally biased region" description="Basic and acidic residues" evidence="2">
    <location>
        <begin position="93"/>
        <end position="104"/>
    </location>
</feature>
<dbReference type="InParanoid" id="A0A316V6R2"/>
<dbReference type="GO" id="GO:0051015">
    <property type="term" value="F:actin filament binding"/>
    <property type="evidence" value="ECO:0007669"/>
    <property type="project" value="InterPro"/>
</dbReference>
<dbReference type="EMBL" id="KZ819606">
    <property type="protein sequence ID" value="PWN32181.1"/>
    <property type="molecule type" value="Genomic_DNA"/>
</dbReference>
<feature type="compositionally biased region" description="Basic and acidic residues" evidence="2">
    <location>
        <begin position="396"/>
        <end position="410"/>
    </location>
</feature>
<dbReference type="InterPro" id="IPR029006">
    <property type="entry name" value="ADF-H/Gelsolin-like_dom_sf"/>
</dbReference>
<keyword evidence="1" id="KW-0175">Coiled coil</keyword>
<feature type="compositionally biased region" description="Polar residues" evidence="2">
    <location>
        <begin position="440"/>
        <end position="451"/>
    </location>
</feature>
<dbReference type="SMART" id="SM00262">
    <property type="entry name" value="GEL"/>
    <property type="match status" value="1"/>
</dbReference>
<evidence type="ECO:0000313" key="5">
    <source>
        <dbReference type="Proteomes" id="UP000245771"/>
    </source>
</evidence>
<keyword evidence="5" id="KW-1185">Reference proteome</keyword>
<dbReference type="AlphaFoldDB" id="A0A316V6R2"/>
<feature type="region of interest" description="Disordered" evidence="2">
    <location>
        <begin position="227"/>
        <end position="605"/>
    </location>
</feature>